<feature type="region of interest" description="Disordered" evidence="1">
    <location>
        <begin position="12"/>
        <end position="43"/>
    </location>
</feature>
<comment type="caution">
    <text evidence="2">The sequence shown here is derived from an EMBL/GenBank/DDBJ whole genome shotgun (WGS) entry which is preliminary data.</text>
</comment>
<evidence type="ECO:0000313" key="3">
    <source>
        <dbReference type="Proteomes" id="UP000238479"/>
    </source>
</evidence>
<dbReference type="AlphaFoldDB" id="A0A2P6PP45"/>
<keyword evidence="3" id="KW-1185">Reference proteome</keyword>
<dbReference type="Gramene" id="PRQ23697">
    <property type="protein sequence ID" value="PRQ23697"/>
    <property type="gene ID" value="RchiOBHm_Chr6g0264231"/>
</dbReference>
<evidence type="ECO:0008006" key="4">
    <source>
        <dbReference type="Google" id="ProtNLM"/>
    </source>
</evidence>
<dbReference type="EMBL" id="PDCK01000044">
    <property type="protein sequence ID" value="PRQ23697.1"/>
    <property type="molecule type" value="Genomic_DNA"/>
</dbReference>
<dbReference type="STRING" id="74649.A0A2P6PP45"/>
<evidence type="ECO:0000313" key="2">
    <source>
        <dbReference type="EMBL" id="PRQ23697.1"/>
    </source>
</evidence>
<proteinExistence type="predicted"/>
<sequence>MASLCRSALMAGSRSISSRSRTLTQSSLNALNPKPMSSPFASSTKAMPSAIRFVSVLGSLESMMPLHSAIASARLKSNIAFDSTCWSCLSQDVAVPR</sequence>
<feature type="compositionally biased region" description="Low complexity" evidence="1">
    <location>
        <begin position="13"/>
        <end position="28"/>
    </location>
</feature>
<gene>
    <name evidence="2" type="ORF">RchiOBHm_Chr6g0264231</name>
</gene>
<organism evidence="2 3">
    <name type="scientific">Rosa chinensis</name>
    <name type="common">China rose</name>
    <dbReference type="NCBI Taxonomy" id="74649"/>
    <lineage>
        <taxon>Eukaryota</taxon>
        <taxon>Viridiplantae</taxon>
        <taxon>Streptophyta</taxon>
        <taxon>Embryophyta</taxon>
        <taxon>Tracheophyta</taxon>
        <taxon>Spermatophyta</taxon>
        <taxon>Magnoliopsida</taxon>
        <taxon>eudicotyledons</taxon>
        <taxon>Gunneridae</taxon>
        <taxon>Pentapetalae</taxon>
        <taxon>rosids</taxon>
        <taxon>fabids</taxon>
        <taxon>Rosales</taxon>
        <taxon>Rosaceae</taxon>
        <taxon>Rosoideae</taxon>
        <taxon>Rosoideae incertae sedis</taxon>
        <taxon>Rosa</taxon>
    </lineage>
</organism>
<evidence type="ECO:0000256" key="1">
    <source>
        <dbReference type="SAM" id="MobiDB-lite"/>
    </source>
</evidence>
<name>A0A2P6PP45_ROSCH</name>
<dbReference type="OMA" id="CICRSAV"/>
<accession>A0A2P6PP45</accession>
<dbReference type="PANTHER" id="PTHR33156">
    <property type="entry name" value="OS02G0230000 PROTEIN"/>
    <property type="match status" value="1"/>
</dbReference>
<dbReference type="InterPro" id="IPR043459">
    <property type="entry name" value="NFD6/NOXY2-like"/>
</dbReference>
<dbReference type="Proteomes" id="UP000238479">
    <property type="component" value="Chromosome 6"/>
</dbReference>
<protein>
    <recommendedName>
        <fullName evidence="4">Protein NUCLEAR FUSION DEFECTIVE 6, chloroplastic/mitochondrial-like</fullName>
    </recommendedName>
</protein>
<dbReference type="PANTHER" id="PTHR33156:SF37">
    <property type="entry name" value="PROTEIN NUCLEAR FUSION DEFECTIVE 6, CHLOROPLASTIC_MITOCHONDRIAL"/>
    <property type="match status" value="1"/>
</dbReference>
<reference evidence="2 3" key="1">
    <citation type="journal article" date="2018" name="Nat. Genet.">
        <title>The Rosa genome provides new insights in the design of modern roses.</title>
        <authorList>
            <person name="Bendahmane M."/>
        </authorList>
    </citation>
    <scope>NUCLEOTIDE SEQUENCE [LARGE SCALE GENOMIC DNA]</scope>
    <source>
        <strain evidence="3">cv. Old Blush</strain>
    </source>
</reference>